<evidence type="ECO:0000256" key="2">
    <source>
        <dbReference type="ARBA" id="ARBA00022670"/>
    </source>
</evidence>
<dbReference type="FunFam" id="3.40.395.10:FF:000001">
    <property type="entry name" value="Sentrin-specific protease 1"/>
    <property type="match status" value="1"/>
</dbReference>
<organism evidence="7 8">
    <name type="scientific">Mycoemilia scoparia</name>
    <dbReference type="NCBI Taxonomy" id="417184"/>
    <lineage>
        <taxon>Eukaryota</taxon>
        <taxon>Fungi</taxon>
        <taxon>Fungi incertae sedis</taxon>
        <taxon>Zoopagomycota</taxon>
        <taxon>Kickxellomycotina</taxon>
        <taxon>Kickxellomycetes</taxon>
        <taxon>Kickxellales</taxon>
        <taxon>Kickxellaceae</taxon>
        <taxon>Mycoemilia</taxon>
    </lineage>
</organism>
<reference evidence="7" key="1">
    <citation type="submission" date="2022-07" db="EMBL/GenBank/DDBJ databases">
        <title>Phylogenomic reconstructions and comparative analyses of Kickxellomycotina fungi.</title>
        <authorList>
            <person name="Reynolds N.K."/>
            <person name="Stajich J.E."/>
            <person name="Barry K."/>
            <person name="Grigoriev I.V."/>
            <person name="Crous P."/>
            <person name="Smith M.E."/>
        </authorList>
    </citation>
    <scope>NUCLEOTIDE SEQUENCE</scope>
    <source>
        <strain evidence="7">NBRC 100468</strain>
    </source>
</reference>
<dbReference type="SUPFAM" id="SSF54001">
    <property type="entry name" value="Cysteine proteinases"/>
    <property type="match status" value="1"/>
</dbReference>
<dbReference type="Proteomes" id="UP001150538">
    <property type="component" value="Unassembled WGS sequence"/>
</dbReference>
<evidence type="ECO:0000256" key="5">
    <source>
        <dbReference type="SAM" id="MobiDB-lite"/>
    </source>
</evidence>
<accession>A0A9W8DWJ2</accession>
<dbReference type="GO" id="GO:0016926">
    <property type="term" value="P:protein desumoylation"/>
    <property type="evidence" value="ECO:0007669"/>
    <property type="project" value="TreeGrafter"/>
</dbReference>
<evidence type="ECO:0000256" key="4">
    <source>
        <dbReference type="ARBA" id="ARBA00022807"/>
    </source>
</evidence>
<comment type="caution">
    <text evidence="7">The sequence shown here is derived from an EMBL/GenBank/DDBJ whole genome shotgun (WGS) entry which is preliminary data.</text>
</comment>
<dbReference type="OrthoDB" id="1939479at2759"/>
<dbReference type="PANTHER" id="PTHR12606:SF141">
    <property type="entry name" value="GH15225P-RELATED"/>
    <property type="match status" value="1"/>
</dbReference>
<dbReference type="InterPro" id="IPR003653">
    <property type="entry name" value="Peptidase_C48_C"/>
</dbReference>
<evidence type="ECO:0000256" key="1">
    <source>
        <dbReference type="ARBA" id="ARBA00005234"/>
    </source>
</evidence>
<comment type="similarity">
    <text evidence="1">Belongs to the peptidase C48 family.</text>
</comment>
<dbReference type="EC" id="3.4.22.68" evidence="7"/>
<dbReference type="GO" id="GO:0080090">
    <property type="term" value="P:regulation of primary metabolic process"/>
    <property type="evidence" value="ECO:0007669"/>
    <property type="project" value="UniProtKB-ARBA"/>
</dbReference>
<dbReference type="GO" id="GO:0016929">
    <property type="term" value="F:deSUMOylase activity"/>
    <property type="evidence" value="ECO:0007669"/>
    <property type="project" value="TreeGrafter"/>
</dbReference>
<dbReference type="GO" id="GO:0060255">
    <property type="term" value="P:regulation of macromolecule metabolic process"/>
    <property type="evidence" value="ECO:0007669"/>
    <property type="project" value="UniProtKB-ARBA"/>
</dbReference>
<gene>
    <name evidence="7" type="primary">SENP1</name>
    <name evidence="7" type="ORF">H4219_000795</name>
</gene>
<evidence type="ECO:0000313" key="8">
    <source>
        <dbReference type="Proteomes" id="UP001150538"/>
    </source>
</evidence>
<dbReference type="Pfam" id="PF02902">
    <property type="entry name" value="Peptidase_C48"/>
    <property type="match status" value="1"/>
</dbReference>
<keyword evidence="2" id="KW-0645">Protease</keyword>
<dbReference type="PROSITE" id="PS50600">
    <property type="entry name" value="ULP_PROTEASE"/>
    <property type="match status" value="1"/>
</dbReference>
<feature type="compositionally biased region" description="Basic and acidic residues" evidence="5">
    <location>
        <begin position="1"/>
        <end position="18"/>
    </location>
</feature>
<keyword evidence="3 7" id="KW-0378">Hydrolase</keyword>
<feature type="region of interest" description="Disordered" evidence="5">
    <location>
        <begin position="1"/>
        <end position="40"/>
    </location>
</feature>
<proteinExistence type="inferred from homology"/>
<keyword evidence="8" id="KW-1185">Reference proteome</keyword>
<dbReference type="AlphaFoldDB" id="A0A9W8DWJ2"/>
<protein>
    <submittedName>
        <fullName evidence="7">SUMO1 sentrin specific peptidase 1</fullName>
        <ecNumber evidence="7">3.4.22.68</ecNumber>
    </submittedName>
</protein>
<evidence type="ECO:0000313" key="7">
    <source>
        <dbReference type="EMBL" id="KAJ1921196.1"/>
    </source>
</evidence>
<dbReference type="PANTHER" id="PTHR12606">
    <property type="entry name" value="SENTRIN/SUMO-SPECIFIC PROTEASE"/>
    <property type="match status" value="1"/>
</dbReference>
<dbReference type="InterPro" id="IPR038765">
    <property type="entry name" value="Papain-like_cys_pep_sf"/>
</dbReference>
<evidence type="ECO:0000256" key="3">
    <source>
        <dbReference type="ARBA" id="ARBA00022801"/>
    </source>
</evidence>
<name>A0A9W8DWJ2_9FUNG</name>
<dbReference type="EMBL" id="JANBPU010000006">
    <property type="protein sequence ID" value="KAJ1921196.1"/>
    <property type="molecule type" value="Genomic_DNA"/>
</dbReference>
<feature type="domain" description="Ubiquitin-like protease family profile" evidence="6">
    <location>
        <begin position="197"/>
        <end position="361"/>
    </location>
</feature>
<sequence length="392" mass="45194">MPGKLDYEGTIENKDVKSKAGLPIPKIPQTTPSKKSSRKTFMPLKTYSQLRKKRTDNLILSYTSKSSDSPCYQSNYTNNLEIISLSSDDEEYSPPPLHSKIPFTPRNNEKFVPKASGFSNIDWIQELREKLENTLRLNKTTKVSTPSYNKLLEEDSSFDRLVDKSRNKASFPPFPPDVDEIISEALSSSVVTEKFNIQVTGDDLSTLENGNWLNDEVINFYMQLIVERSKDSSKELPSIHAFNTFFYTKLSKEGYSRVRRWTRKVSIFEKDIIIVPVHLGVHWCLAAIWPKEKKINYYDSMGGTNTHCLEILLDYLGNETKDKLKKPFDADHWVTSCPKDIPMQANGYDCGVFSCTFAEYLTRRLEFTFSQKNMIYIRKKMMLEIIKQSLLT</sequence>
<dbReference type="GO" id="GO:0005634">
    <property type="term" value="C:nucleus"/>
    <property type="evidence" value="ECO:0007669"/>
    <property type="project" value="TreeGrafter"/>
</dbReference>
<evidence type="ECO:0000259" key="6">
    <source>
        <dbReference type="PROSITE" id="PS50600"/>
    </source>
</evidence>
<keyword evidence="4" id="KW-0788">Thiol protease</keyword>
<dbReference type="GO" id="GO:0006508">
    <property type="term" value="P:proteolysis"/>
    <property type="evidence" value="ECO:0007669"/>
    <property type="project" value="UniProtKB-KW"/>
</dbReference>
<dbReference type="Gene3D" id="3.40.395.10">
    <property type="entry name" value="Adenoviral Proteinase, Chain A"/>
    <property type="match status" value="1"/>
</dbReference>